<dbReference type="AlphaFoldDB" id="A0A0K2VBP5"/>
<evidence type="ECO:0000313" key="1">
    <source>
        <dbReference type="EMBL" id="CDW47730.1"/>
    </source>
</evidence>
<name>A0A0K2VBP5_LEPSM</name>
<reference evidence="1" key="1">
    <citation type="submission" date="2014-05" db="EMBL/GenBank/DDBJ databases">
        <authorList>
            <person name="Chronopoulou M."/>
        </authorList>
    </citation>
    <scope>NUCLEOTIDE SEQUENCE</scope>
    <source>
        <tissue evidence="1">Whole organism</tissue>
    </source>
</reference>
<accession>A0A0K2VBP5</accession>
<proteinExistence type="predicted"/>
<sequence>MTRMVCDIKRDIIHLACTNIICISKSIHKVTINGMIFIYFLE</sequence>
<organism evidence="1">
    <name type="scientific">Lepeophtheirus salmonis</name>
    <name type="common">Salmon louse</name>
    <name type="synonym">Caligus salmonis</name>
    <dbReference type="NCBI Taxonomy" id="72036"/>
    <lineage>
        <taxon>Eukaryota</taxon>
        <taxon>Metazoa</taxon>
        <taxon>Ecdysozoa</taxon>
        <taxon>Arthropoda</taxon>
        <taxon>Crustacea</taxon>
        <taxon>Multicrustacea</taxon>
        <taxon>Hexanauplia</taxon>
        <taxon>Copepoda</taxon>
        <taxon>Siphonostomatoida</taxon>
        <taxon>Caligidae</taxon>
        <taxon>Lepeophtheirus</taxon>
    </lineage>
</organism>
<protein>
    <submittedName>
        <fullName evidence="1">Uncharacterized protein</fullName>
    </submittedName>
</protein>
<dbReference type="EMBL" id="HACA01030369">
    <property type="protein sequence ID" value="CDW47730.1"/>
    <property type="molecule type" value="Transcribed_RNA"/>
</dbReference>